<dbReference type="Gene3D" id="3.40.1650.10">
    <property type="entry name" value="RbsD-like domain"/>
    <property type="match status" value="1"/>
</dbReference>
<dbReference type="NCBIfam" id="NF008761">
    <property type="entry name" value="PRK11797.1"/>
    <property type="match status" value="1"/>
</dbReference>
<keyword evidence="5 6" id="KW-0119">Carbohydrate metabolism</keyword>
<dbReference type="Proteomes" id="UP000048926">
    <property type="component" value="Unassembled WGS sequence"/>
</dbReference>
<proteinExistence type="inferred from homology"/>
<feature type="binding site" evidence="6">
    <location>
        <position position="103"/>
    </location>
    <ligand>
        <name>substrate</name>
    </ligand>
</feature>
<dbReference type="HAMAP" id="MF_01661">
    <property type="entry name" value="D_rib_pyranase"/>
    <property type="match status" value="1"/>
</dbReference>
<evidence type="ECO:0000313" key="7">
    <source>
        <dbReference type="EMBL" id="CTQ45846.1"/>
    </source>
</evidence>
<name>A0A0M6Y6V9_9HYPH</name>
<dbReference type="Pfam" id="PF05025">
    <property type="entry name" value="RbsD_FucU"/>
    <property type="match status" value="1"/>
</dbReference>
<comment type="function">
    <text evidence="6">Catalyzes the interconversion of beta-pyran and beta-furan forms of D-ribose.</text>
</comment>
<comment type="pathway">
    <text evidence="6">Carbohydrate metabolism; D-ribose degradation; D-ribose 5-phosphate from beta-D-ribopyranose: step 1/2.</text>
</comment>
<evidence type="ECO:0000256" key="6">
    <source>
        <dbReference type="HAMAP-Rule" id="MF_01661"/>
    </source>
</evidence>
<dbReference type="RefSeq" id="WP_055659125.1">
    <property type="nucleotide sequence ID" value="NZ_CXST01000002.1"/>
</dbReference>
<dbReference type="PANTHER" id="PTHR37831">
    <property type="entry name" value="D-RIBOSE PYRANASE"/>
    <property type="match status" value="1"/>
</dbReference>
<sequence>MKRTALLNRHLSSLVASLGHLDEIVVADAGLPVPGGVKVIDLAVTAGVPSFRELLTALKSELVIEGAVWAEEASAELTSLMQHEVASWAEETGKAITVSRLTHEAFKHRTQTARAVIRTGEVTPYANIILISGVAF</sequence>
<dbReference type="UniPathway" id="UPA00916">
    <property type="reaction ID" value="UER00888"/>
</dbReference>
<dbReference type="InterPro" id="IPR023064">
    <property type="entry name" value="D-ribose_pyranase"/>
</dbReference>
<comment type="similarity">
    <text evidence="6">Belongs to the RbsD / FucU family. RbsD subfamily.</text>
</comment>
<keyword evidence="3 6" id="KW-0963">Cytoplasm</keyword>
<keyword evidence="4 6" id="KW-0413">Isomerase</keyword>
<evidence type="ECO:0000256" key="3">
    <source>
        <dbReference type="ARBA" id="ARBA00022490"/>
    </source>
</evidence>
<dbReference type="EMBL" id="CXST01000002">
    <property type="protein sequence ID" value="CTQ45846.1"/>
    <property type="molecule type" value="Genomic_DNA"/>
</dbReference>
<protein>
    <recommendedName>
        <fullName evidence="2 6">D-ribose pyranase</fullName>
        <ecNumber evidence="2 6">5.4.99.62</ecNumber>
    </recommendedName>
</protein>
<reference evidence="8" key="1">
    <citation type="submission" date="2015-07" db="EMBL/GenBank/DDBJ databases">
        <authorList>
            <person name="Rodrigo-Torres Lidia"/>
            <person name="Arahal R.David."/>
        </authorList>
    </citation>
    <scope>NUCLEOTIDE SEQUENCE [LARGE SCALE GENOMIC DNA]</scope>
    <source>
        <strain evidence="8">CECT 4801</strain>
    </source>
</reference>
<dbReference type="GO" id="GO:0005829">
    <property type="term" value="C:cytosol"/>
    <property type="evidence" value="ECO:0007669"/>
    <property type="project" value="TreeGrafter"/>
</dbReference>
<dbReference type="AlphaFoldDB" id="A0A0M6Y6V9"/>
<evidence type="ECO:0000256" key="4">
    <source>
        <dbReference type="ARBA" id="ARBA00023235"/>
    </source>
</evidence>
<feature type="binding site" evidence="6">
    <location>
        <begin position="125"/>
        <end position="127"/>
    </location>
    <ligand>
        <name>substrate</name>
    </ligand>
</feature>
<feature type="active site" description="Proton donor" evidence="6">
    <location>
        <position position="20"/>
    </location>
</feature>
<dbReference type="PANTHER" id="PTHR37831:SF1">
    <property type="entry name" value="D-RIBOSE PYRANASE"/>
    <property type="match status" value="1"/>
</dbReference>
<dbReference type="EC" id="5.4.99.62" evidence="2 6"/>
<evidence type="ECO:0000256" key="1">
    <source>
        <dbReference type="ARBA" id="ARBA00000223"/>
    </source>
</evidence>
<dbReference type="GO" id="GO:0016872">
    <property type="term" value="F:intramolecular lyase activity"/>
    <property type="evidence" value="ECO:0007669"/>
    <property type="project" value="UniProtKB-UniRule"/>
</dbReference>
<organism evidence="7 8">
    <name type="scientific">Roseibium aggregatum</name>
    <dbReference type="NCBI Taxonomy" id="187304"/>
    <lineage>
        <taxon>Bacteria</taxon>
        <taxon>Pseudomonadati</taxon>
        <taxon>Pseudomonadota</taxon>
        <taxon>Alphaproteobacteria</taxon>
        <taxon>Hyphomicrobiales</taxon>
        <taxon>Stappiaceae</taxon>
        <taxon>Roseibium</taxon>
    </lineage>
</organism>
<evidence type="ECO:0000256" key="5">
    <source>
        <dbReference type="ARBA" id="ARBA00023277"/>
    </source>
</evidence>
<comment type="subcellular location">
    <subcellularLocation>
        <location evidence="6">Cytoplasm</location>
    </subcellularLocation>
</comment>
<keyword evidence="8" id="KW-1185">Reference proteome</keyword>
<dbReference type="SUPFAM" id="SSF102546">
    <property type="entry name" value="RbsD-like"/>
    <property type="match status" value="1"/>
</dbReference>
<dbReference type="OrthoDB" id="9805009at2"/>
<accession>A0A0M6Y6V9</accession>
<dbReference type="GO" id="GO:0019303">
    <property type="term" value="P:D-ribose catabolic process"/>
    <property type="evidence" value="ECO:0007669"/>
    <property type="project" value="UniProtKB-UniRule"/>
</dbReference>
<dbReference type="InterPro" id="IPR023750">
    <property type="entry name" value="RbsD-like_sf"/>
</dbReference>
<dbReference type="GO" id="GO:0048029">
    <property type="term" value="F:monosaccharide binding"/>
    <property type="evidence" value="ECO:0007669"/>
    <property type="project" value="InterPro"/>
</dbReference>
<comment type="catalytic activity">
    <reaction evidence="1 6">
        <text>beta-D-ribopyranose = beta-D-ribofuranose</text>
        <dbReference type="Rhea" id="RHEA:25432"/>
        <dbReference type="ChEBI" id="CHEBI:27476"/>
        <dbReference type="ChEBI" id="CHEBI:47002"/>
        <dbReference type="EC" id="5.4.99.62"/>
    </reaction>
</comment>
<evidence type="ECO:0000313" key="8">
    <source>
        <dbReference type="Proteomes" id="UP000048926"/>
    </source>
</evidence>
<dbReference type="InterPro" id="IPR007721">
    <property type="entry name" value="RbsD_FucU"/>
</dbReference>
<evidence type="ECO:0000256" key="2">
    <source>
        <dbReference type="ARBA" id="ARBA00012862"/>
    </source>
</evidence>
<feature type="binding site" evidence="6">
    <location>
        <position position="28"/>
    </location>
    <ligand>
        <name>substrate</name>
    </ligand>
</feature>
<comment type="subunit">
    <text evidence="6">Homodecamer.</text>
</comment>
<gene>
    <name evidence="7" type="primary">rbsD_2</name>
    <name evidence="6" type="synonym">rbsD</name>
    <name evidence="7" type="ORF">LAL4801_04301</name>
</gene>
<dbReference type="STRING" id="187304.B0E33_02380"/>
<dbReference type="GO" id="GO:0062193">
    <property type="term" value="F:D-ribose pyranase activity"/>
    <property type="evidence" value="ECO:0007669"/>
    <property type="project" value="UniProtKB-EC"/>
</dbReference>